<evidence type="ECO:0000313" key="5">
    <source>
        <dbReference type="Proteomes" id="UP000799439"/>
    </source>
</evidence>
<feature type="region of interest" description="Disordered" evidence="1">
    <location>
        <begin position="1387"/>
        <end position="1410"/>
    </location>
</feature>
<protein>
    <recommendedName>
        <fullName evidence="3">Carrier domain-containing protein</fullName>
    </recommendedName>
</protein>
<dbReference type="PANTHER" id="PTHR43201:SF10">
    <property type="entry name" value="CARRIER DOMAIN-CONTAINING PROTEIN"/>
    <property type="match status" value="1"/>
</dbReference>
<dbReference type="PANTHER" id="PTHR43201">
    <property type="entry name" value="ACYL-COA SYNTHETASE"/>
    <property type="match status" value="1"/>
</dbReference>
<dbReference type="Gene3D" id="2.160.10.10">
    <property type="entry name" value="Hexapeptide repeat proteins"/>
    <property type="match status" value="2"/>
</dbReference>
<dbReference type="GO" id="GO:0031956">
    <property type="term" value="F:medium-chain fatty acid-CoA ligase activity"/>
    <property type="evidence" value="ECO:0007669"/>
    <property type="project" value="TreeGrafter"/>
</dbReference>
<dbReference type="InterPro" id="IPR045851">
    <property type="entry name" value="AMP-bd_C_sf"/>
</dbReference>
<dbReference type="InterPro" id="IPR000873">
    <property type="entry name" value="AMP-dep_synth/lig_dom"/>
</dbReference>
<dbReference type="Pfam" id="PF00501">
    <property type="entry name" value="AMP-binding"/>
    <property type="match status" value="1"/>
</dbReference>
<dbReference type="PROSITE" id="PS50075">
    <property type="entry name" value="CARRIER"/>
    <property type="match status" value="1"/>
</dbReference>
<dbReference type="Gene3D" id="3.40.50.12780">
    <property type="entry name" value="N-terminal domain of ligase-like"/>
    <property type="match status" value="1"/>
</dbReference>
<evidence type="ECO:0000256" key="2">
    <source>
        <dbReference type="SAM" id="Phobius"/>
    </source>
</evidence>
<accession>A0A9P4IQL3</accession>
<feature type="domain" description="Carrier" evidence="3">
    <location>
        <begin position="740"/>
        <end position="817"/>
    </location>
</feature>
<reference evidence="4" key="1">
    <citation type="journal article" date="2020" name="Stud. Mycol.">
        <title>101 Dothideomycetes genomes: a test case for predicting lifestyles and emergence of pathogens.</title>
        <authorList>
            <person name="Haridas S."/>
            <person name="Albert R."/>
            <person name="Binder M."/>
            <person name="Bloem J."/>
            <person name="Labutti K."/>
            <person name="Salamov A."/>
            <person name="Andreopoulos B."/>
            <person name="Baker S."/>
            <person name="Barry K."/>
            <person name="Bills G."/>
            <person name="Bluhm B."/>
            <person name="Cannon C."/>
            <person name="Castanera R."/>
            <person name="Culley D."/>
            <person name="Daum C."/>
            <person name="Ezra D."/>
            <person name="Gonzalez J."/>
            <person name="Henrissat B."/>
            <person name="Kuo A."/>
            <person name="Liang C."/>
            <person name="Lipzen A."/>
            <person name="Lutzoni F."/>
            <person name="Magnuson J."/>
            <person name="Mondo S."/>
            <person name="Nolan M."/>
            <person name="Ohm R."/>
            <person name="Pangilinan J."/>
            <person name="Park H.-J."/>
            <person name="Ramirez L."/>
            <person name="Alfaro M."/>
            <person name="Sun H."/>
            <person name="Tritt A."/>
            <person name="Yoshinaga Y."/>
            <person name="Zwiers L.-H."/>
            <person name="Turgeon B."/>
            <person name="Goodwin S."/>
            <person name="Spatafora J."/>
            <person name="Crous P."/>
            <person name="Grigoriev I."/>
        </authorList>
    </citation>
    <scope>NUCLEOTIDE SEQUENCE</scope>
    <source>
        <strain evidence="4">CBS 260.36</strain>
    </source>
</reference>
<evidence type="ECO:0000313" key="4">
    <source>
        <dbReference type="EMBL" id="KAF2148267.1"/>
    </source>
</evidence>
<feature type="transmembrane region" description="Helical" evidence="2">
    <location>
        <begin position="1086"/>
        <end position="1108"/>
    </location>
</feature>
<feature type="transmembrane region" description="Helical" evidence="2">
    <location>
        <begin position="1128"/>
        <end position="1153"/>
    </location>
</feature>
<dbReference type="Proteomes" id="UP000799439">
    <property type="component" value="Unassembled WGS sequence"/>
</dbReference>
<gene>
    <name evidence="4" type="ORF">K461DRAFT_233152</name>
</gene>
<dbReference type="SUPFAM" id="SSF56801">
    <property type="entry name" value="Acetyl-CoA synthetase-like"/>
    <property type="match status" value="1"/>
</dbReference>
<comment type="caution">
    <text evidence="4">The sequence shown here is derived from an EMBL/GenBank/DDBJ whole genome shotgun (WGS) entry which is preliminary data.</text>
</comment>
<dbReference type="GO" id="GO:0006631">
    <property type="term" value="P:fatty acid metabolic process"/>
    <property type="evidence" value="ECO:0007669"/>
    <property type="project" value="TreeGrafter"/>
</dbReference>
<keyword evidence="2" id="KW-0812">Transmembrane</keyword>
<dbReference type="OrthoDB" id="3633556at2759"/>
<feature type="transmembrane region" description="Helical" evidence="2">
    <location>
        <begin position="1429"/>
        <end position="1450"/>
    </location>
</feature>
<proteinExistence type="predicted"/>
<dbReference type="InterPro" id="IPR042099">
    <property type="entry name" value="ANL_N_sf"/>
</dbReference>
<dbReference type="InterPro" id="IPR036736">
    <property type="entry name" value="ACP-like_sf"/>
</dbReference>
<dbReference type="SUPFAM" id="SSF51161">
    <property type="entry name" value="Trimeric LpxA-like enzymes"/>
    <property type="match status" value="3"/>
</dbReference>
<evidence type="ECO:0000256" key="1">
    <source>
        <dbReference type="SAM" id="MobiDB-lite"/>
    </source>
</evidence>
<dbReference type="Pfam" id="PF00550">
    <property type="entry name" value="PP-binding"/>
    <property type="match status" value="1"/>
</dbReference>
<keyword evidence="2" id="KW-1133">Transmembrane helix</keyword>
<dbReference type="SUPFAM" id="SSF47336">
    <property type="entry name" value="ACP-like"/>
    <property type="match status" value="1"/>
</dbReference>
<sequence>MSSQYADKSEALAGLSCTGQPSIAALRSLSTLLESSSGHWPVFELQCYYARAWKHLPEAIKAGAGSLEDAALVSEVEQQIKASYSDMLSLIPVANTPALKDSQSQTSLTHKALSTFIRGFKLPCGTSGTAKPRIALALPNGPLLGLAILTITTYFICCPLSVASGPEQFKSDLCQSGASIVFVTSADVKRLGLSASWVKESSIEVVIIRPEQDMTFSMDCMDEELSPGSTNGSMWPELNKADDVALMLFTSGTSGTKKTVPITVHSLVSGIAFVIESWGLKSHDVCLNMMPLFHVGGIVRNLFAPIMAGGATICCPAFDANAFWDIVEDHAPTWYYASPTMHQLILDTSKYRQDALAKSNLRLICNAAGGLLPSLACNLHDTFNCTVLPSYGMTECMPISSPPLDYKLDRSGTSGVSVGPDLAILDGKDDFLPAGEVGRIAVRGAPLFGGYLKDDGSIDTSPFTKSRFFDTGDLGYLDQDGYLYVTGRSKEVINRGGELISPFEVEEAVLSASQQSGSPIEGRVSAVLAFSMPHSVLQETVGLVVVTPPGARRVCIKTVQAAVKDSLSQVKWPQVLVYMDDLPKNNNKVLRIKLGQRMDMPDLSDDVLLADRHYNAVCPPPNTPLGEKIATAPCLSDLDAVSKALYAAAGPNFDVYVRTSATCGYPEGVLAPVPELKLDCLYSANFDPIKMIKGQLEDMNIPIACHLLDIEFPIDEQGDIDRIALEKMIADYSRAPSMDGDFGLVESKVATMFAQILACPKSELRKDSDFFALGGDSIRAGRLLSELRRESNARVPVDLLFTRGQISTIAEYIESTISPIGTEKSSGARPVDTETVIAKTCSSTNPFLLMTQLIPIVLVYPMKRALTWTIFMYALAETQFWSTSYSVPGRLFNLVISLSIGRLISFLLAPLFGIFTKWMLIGKYQEGLYPMWGFYHTRWWLVQKILSICGKGHFGMSNSGLVLYYRLLGAKIGTKVTINEAAILGEYDLLEIDDGANLDKCTCRGFAAEKNTAMYLGRIKIGKNASVGLNSVVAPGTIVPDNACIGANSSSWEMTDANESNRNLSASKIPNPNFFLSLLVNSAFSLFVNTLRVLPWMFGLLGLVLIGPEPSKDKVMTVIDWFAQPYRIGFHYLALILHSYLGPMTWFLAIFIAKKFIDSTFGKQRPGRVEARNMSQKLRMSLMKTLVDPRRFHKLVDLFGAHYEVTSILYRLLGAKIGQRVYWPGTGPEVQDFDLLDIGDDVVFGSRSHIVTSDGYGSEVVKVGSGSMISDRVVLLPGTQVSESTVFGSGALSRRDKYYPANTVWVGSRAGEAVCLSDNRPKRSIGTLLPRRSSSLTHMKRSLSISRSKRSLDISHAKRSFSIEKGQLSSKRALIITEEALPELPDISDLESGTSTPRTMKPKISTDSMQTPTSPFGRAFYSNLATYRVWGLPTIMLYSSLITIFTAFYWNVASTSSVQLLAIIFPHLTTIIPPTSAARPFVIFGLFTALISLLQTTLAIIALFLTISAKWLLLGRRTPGNYNWDTSPYCQRWQLYLTIERLRRQCYGPDGILGLLTGTHYLTLYFRSLGAKIGKDCALFAGGKASCLFTEPDLLTLGDRVAVDDASLVGHINSRGVFDLNELHVGEGSVLRSGSRLLSGAKMGKGAVLMEHTLVMAGDEVEDHTARQGWPSEVWEGRRMPTLAREAGGEKV</sequence>
<keyword evidence="5" id="KW-1185">Reference proteome</keyword>
<dbReference type="Gene3D" id="3.30.300.30">
    <property type="match status" value="1"/>
</dbReference>
<name>A0A9P4IQL3_9PEZI</name>
<dbReference type="EMBL" id="ML996093">
    <property type="protein sequence ID" value="KAF2148267.1"/>
    <property type="molecule type" value="Genomic_DNA"/>
</dbReference>
<dbReference type="InterPro" id="IPR009081">
    <property type="entry name" value="PP-bd_ACP"/>
</dbReference>
<evidence type="ECO:0000259" key="3">
    <source>
        <dbReference type="PROSITE" id="PS50075"/>
    </source>
</evidence>
<organism evidence="4 5">
    <name type="scientific">Myriangium duriaei CBS 260.36</name>
    <dbReference type="NCBI Taxonomy" id="1168546"/>
    <lineage>
        <taxon>Eukaryota</taxon>
        <taxon>Fungi</taxon>
        <taxon>Dikarya</taxon>
        <taxon>Ascomycota</taxon>
        <taxon>Pezizomycotina</taxon>
        <taxon>Dothideomycetes</taxon>
        <taxon>Dothideomycetidae</taxon>
        <taxon>Myriangiales</taxon>
        <taxon>Myriangiaceae</taxon>
        <taxon>Myriangium</taxon>
    </lineage>
</organism>
<feature type="transmembrane region" description="Helical" evidence="2">
    <location>
        <begin position="894"/>
        <end position="915"/>
    </location>
</feature>
<dbReference type="Gene3D" id="1.10.1200.10">
    <property type="entry name" value="ACP-like"/>
    <property type="match status" value="1"/>
</dbReference>
<feature type="transmembrane region" description="Helical" evidence="2">
    <location>
        <begin position="1481"/>
        <end position="1507"/>
    </location>
</feature>
<keyword evidence="2" id="KW-0472">Membrane</keyword>
<dbReference type="InterPro" id="IPR011004">
    <property type="entry name" value="Trimer_LpxA-like_sf"/>
</dbReference>